<dbReference type="CDD" id="cd06163">
    <property type="entry name" value="S2P-M50_PDZ_RseP-like"/>
    <property type="match status" value="1"/>
</dbReference>
<reference evidence="14" key="1">
    <citation type="submission" date="2016-09" db="EMBL/GenBank/DDBJ databases">
        <authorList>
            <person name="Varghese N."/>
            <person name="Submissions S."/>
        </authorList>
    </citation>
    <scope>NUCLEOTIDE SEQUENCE [LARGE SCALE GENOMIC DNA]</scope>
    <source>
        <strain evidence="14">ANC 3699</strain>
    </source>
</reference>
<dbReference type="EC" id="3.4.24.-" evidence="11"/>
<dbReference type="NCBIfam" id="TIGR00054">
    <property type="entry name" value="RIP metalloprotease RseP"/>
    <property type="match status" value="1"/>
</dbReference>
<dbReference type="GO" id="GO:0006508">
    <property type="term" value="P:proteolysis"/>
    <property type="evidence" value="ECO:0007669"/>
    <property type="project" value="UniProtKB-KW"/>
</dbReference>
<dbReference type="InterPro" id="IPR008915">
    <property type="entry name" value="Peptidase_M50"/>
</dbReference>
<evidence type="ECO:0000256" key="8">
    <source>
        <dbReference type="ARBA" id="ARBA00022989"/>
    </source>
</evidence>
<evidence type="ECO:0000256" key="4">
    <source>
        <dbReference type="ARBA" id="ARBA00022670"/>
    </source>
</evidence>
<evidence type="ECO:0000256" key="9">
    <source>
        <dbReference type="ARBA" id="ARBA00023049"/>
    </source>
</evidence>
<keyword evidence="5 11" id="KW-0812">Transmembrane</keyword>
<dbReference type="Gene3D" id="2.30.42.10">
    <property type="match status" value="2"/>
</dbReference>
<dbReference type="Proteomes" id="UP000242317">
    <property type="component" value="Unassembled WGS sequence"/>
</dbReference>
<keyword evidence="14" id="KW-1185">Reference proteome</keyword>
<keyword evidence="7 11" id="KW-0862">Zinc</keyword>
<dbReference type="AlphaFoldDB" id="A0A1G6HPM9"/>
<feature type="transmembrane region" description="Helical" evidence="11">
    <location>
        <begin position="432"/>
        <end position="450"/>
    </location>
</feature>
<keyword evidence="10 11" id="KW-0472">Membrane</keyword>
<comment type="subcellular location">
    <subcellularLocation>
        <location evidence="2">Membrane</location>
        <topology evidence="2">Multi-pass membrane protein</topology>
    </subcellularLocation>
</comment>
<keyword evidence="9 11" id="KW-0482">Metalloprotease</keyword>
<keyword evidence="4 13" id="KW-0645">Protease</keyword>
<dbReference type="Pfam" id="PF17820">
    <property type="entry name" value="PDZ_6"/>
    <property type="match status" value="1"/>
</dbReference>
<dbReference type="InterPro" id="IPR001478">
    <property type="entry name" value="PDZ"/>
</dbReference>
<comment type="cofactor">
    <cofactor evidence="1 11">
        <name>Zn(2+)</name>
        <dbReference type="ChEBI" id="CHEBI:29105"/>
    </cofactor>
</comment>
<feature type="domain" description="PDZ" evidence="12">
    <location>
        <begin position="228"/>
        <end position="259"/>
    </location>
</feature>
<protein>
    <recommendedName>
        <fullName evidence="11">Zinc metalloprotease</fullName>
        <ecNumber evidence="11">3.4.24.-</ecNumber>
    </recommendedName>
</protein>
<comment type="similarity">
    <text evidence="3 11">Belongs to the peptidase M50B family.</text>
</comment>
<dbReference type="OrthoDB" id="9782003at2"/>
<keyword evidence="8 11" id="KW-1133">Transmembrane helix</keyword>
<dbReference type="SMART" id="SM00228">
    <property type="entry name" value="PDZ"/>
    <property type="match status" value="2"/>
</dbReference>
<feature type="transmembrane region" description="Helical" evidence="11">
    <location>
        <begin position="385"/>
        <end position="404"/>
    </location>
</feature>
<dbReference type="CDD" id="cd23081">
    <property type="entry name" value="cpPDZ_EcRseP-like"/>
    <property type="match status" value="1"/>
</dbReference>
<dbReference type="GO" id="GO:0004222">
    <property type="term" value="F:metalloendopeptidase activity"/>
    <property type="evidence" value="ECO:0007669"/>
    <property type="project" value="InterPro"/>
</dbReference>
<dbReference type="GO" id="GO:0046872">
    <property type="term" value="F:metal ion binding"/>
    <property type="evidence" value="ECO:0007669"/>
    <property type="project" value="UniProtKB-KW"/>
</dbReference>
<evidence type="ECO:0000256" key="5">
    <source>
        <dbReference type="ARBA" id="ARBA00022692"/>
    </source>
</evidence>
<dbReference type="InterPro" id="IPR036034">
    <property type="entry name" value="PDZ_sf"/>
</dbReference>
<organism evidence="13 14">
    <name type="scientific">Acinetobacter marinus</name>
    <dbReference type="NCBI Taxonomy" id="281375"/>
    <lineage>
        <taxon>Bacteria</taxon>
        <taxon>Pseudomonadati</taxon>
        <taxon>Pseudomonadota</taxon>
        <taxon>Gammaproteobacteria</taxon>
        <taxon>Moraxellales</taxon>
        <taxon>Moraxellaceae</taxon>
        <taxon>Acinetobacter</taxon>
    </lineage>
</organism>
<evidence type="ECO:0000256" key="6">
    <source>
        <dbReference type="ARBA" id="ARBA00022801"/>
    </source>
</evidence>
<gene>
    <name evidence="13" type="ORF">SAMN05421749_102428</name>
</gene>
<dbReference type="SUPFAM" id="SSF50156">
    <property type="entry name" value="PDZ domain-like"/>
    <property type="match status" value="2"/>
</dbReference>
<evidence type="ECO:0000256" key="1">
    <source>
        <dbReference type="ARBA" id="ARBA00001947"/>
    </source>
</evidence>
<dbReference type="InterPro" id="IPR041489">
    <property type="entry name" value="PDZ_6"/>
</dbReference>
<accession>A0A1G6HPM9</accession>
<evidence type="ECO:0000256" key="3">
    <source>
        <dbReference type="ARBA" id="ARBA00007931"/>
    </source>
</evidence>
<dbReference type="PANTHER" id="PTHR42837:SF2">
    <property type="entry name" value="MEMBRANE METALLOPROTEASE ARASP2, CHLOROPLASTIC-RELATED"/>
    <property type="match status" value="1"/>
</dbReference>
<evidence type="ECO:0000256" key="7">
    <source>
        <dbReference type="ARBA" id="ARBA00022833"/>
    </source>
</evidence>
<sequence length="456" mass="50412">MSILFIIFAAVMLLGPLIAIHEFGHYWVARRLGVKVLVYSIGFGPSLLQWTSKKSGIQYRFAAIPLGGYVRMLDEREGDVPKDQVHLAFNRQSPWKRIAIVAAGPLINLLLAVLLFWALYLPASEQLNTRIGRILEQTPAAQVDLRVGDKITAVDGQATPTWEKLNYALLERMGESGTLAVQVERQEQSGTAQTLEKQLPIDNFIKDQTQSPLQSLGFMPYQPKIKPVLGEISAGGAAERQGMKAGDQITAINGNAVDDWYQVVEYIRKSPEKLLTFTVLRNGQSLDLKVMPQARKDAMGTETGFIGAGIKAENFVIPDAYKQTIQYGPVEALYRAADKTWQLSVMTVNGIVKMVRGLIGLDNISGPITIAKVAGQSAEMGWQTFFSFMALMSVSLGVLNLLPIPMLDGGHLVYYFIELIRGRPVSEQVQMFGLKIGMALLGMMMLLALFNDIMRF</sequence>
<dbReference type="PANTHER" id="PTHR42837">
    <property type="entry name" value="REGULATOR OF SIGMA-E PROTEASE RSEP"/>
    <property type="match status" value="1"/>
</dbReference>
<evidence type="ECO:0000256" key="2">
    <source>
        <dbReference type="ARBA" id="ARBA00004141"/>
    </source>
</evidence>
<keyword evidence="11" id="KW-0479">Metal-binding</keyword>
<evidence type="ECO:0000259" key="12">
    <source>
        <dbReference type="PROSITE" id="PS50106"/>
    </source>
</evidence>
<dbReference type="GO" id="GO:0016020">
    <property type="term" value="C:membrane"/>
    <property type="evidence" value="ECO:0007669"/>
    <property type="project" value="UniProtKB-SubCell"/>
</dbReference>
<keyword evidence="6 11" id="KW-0378">Hydrolase</keyword>
<dbReference type="PROSITE" id="PS50106">
    <property type="entry name" value="PDZ"/>
    <property type="match status" value="1"/>
</dbReference>
<name>A0A1G6HPM9_9GAMM</name>
<dbReference type="EMBL" id="FMYK01000002">
    <property type="protein sequence ID" value="SDB96161.1"/>
    <property type="molecule type" value="Genomic_DNA"/>
</dbReference>
<proteinExistence type="inferred from homology"/>
<evidence type="ECO:0000313" key="14">
    <source>
        <dbReference type="Proteomes" id="UP000242317"/>
    </source>
</evidence>
<dbReference type="RefSeq" id="WP_092617110.1">
    <property type="nucleotide sequence ID" value="NZ_FMYK01000002.1"/>
</dbReference>
<evidence type="ECO:0000313" key="13">
    <source>
        <dbReference type="EMBL" id="SDB96161.1"/>
    </source>
</evidence>
<dbReference type="InterPro" id="IPR004387">
    <property type="entry name" value="Pept_M50_Zn"/>
</dbReference>
<dbReference type="Pfam" id="PF02163">
    <property type="entry name" value="Peptidase_M50"/>
    <property type="match status" value="1"/>
</dbReference>
<evidence type="ECO:0000256" key="10">
    <source>
        <dbReference type="ARBA" id="ARBA00023136"/>
    </source>
</evidence>
<feature type="transmembrane region" description="Helical" evidence="11">
    <location>
        <begin position="98"/>
        <end position="121"/>
    </location>
</feature>
<evidence type="ECO:0000256" key="11">
    <source>
        <dbReference type="RuleBase" id="RU362031"/>
    </source>
</evidence>